<dbReference type="InterPro" id="IPR047640">
    <property type="entry name" value="RpiR-like"/>
</dbReference>
<dbReference type="GO" id="GO:0097367">
    <property type="term" value="F:carbohydrate derivative binding"/>
    <property type="evidence" value="ECO:0007669"/>
    <property type="project" value="InterPro"/>
</dbReference>
<dbReference type="PANTHER" id="PTHR30514:SF18">
    <property type="entry name" value="RPIR-FAMILY TRANSCRIPTIONAL REGULATOR"/>
    <property type="match status" value="1"/>
</dbReference>
<dbReference type="GO" id="GO:0003700">
    <property type="term" value="F:DNA-binding transcription factor activity"/>
    <property type="evidence" value="ECO:0007669"/>
    <property type="project" value="InterPro"/>
</dbReference>
<dbReference type="GO" id="GO:1901135">
    <property type="term" value="P:carbohydrate derivative metabolic process"/>
    <property type="evidence" value="ECO:0007669"/>
    <property type="project" value="InterPro"/>
</dbReference>
<dbReference type="STRING" id="49186.SAMN05421647_101645"/>
<reference evidence="2 3" key="1">
    <citation type="submission" date="2017-01" db="EMBL/GenBank/DDBJ databases">
        <authorList>
            <person name="Mah S.A."/>
            <person name="Swanson W.J."/>
            <person name="Moy G.W."/>
            <person name="Vacquier V.D."/>
        </authorList>
    </citation>
    <scope>NUCLEOTIDE SEQUENCE [LARGE SCALE GENOMIC DNA]</scope>
    <source>
        <strain evidence="2 3">DSM 7027</strain>
    </source>
</reference>
<dbReference type="Gene3D" id="3.40.50.10490">
    <property type="entry name" value="Glucose-6-phosphate isomerase like protein, domain 1"/>
    <property type="match status" value="1"/>
</dbReference>
<dbReference type="EMBL" id="FTMN01000001">
    <property type="protein sequence ID" value="SIP97118.1"/>
    <property type="molecule type" value="Genomic_DNA"/>
</dbReference>
<protein>
    <submittedName>
        <fullName evidence="2">Transcriptional regulator, RpiR family</fullName>
    </submittedName>
</protein>
<accession>A0A1N6NYA4</accession>
<dbReference type="InterPro" id="IPR001347">
    <property type="entry name" value="SIS_dom"/>
</dbReference>
<evidence type="ECO:0000313" key="3">
    <source>
        <dbReference type="Proteomes" id="UP000186895"/>
    </source>
</evidence>
<name>A0A1N6NYA4_9GAMM</name>
<dbReference type="SUPFAM" id="SSF53697">
    <property type="entry name" value="SIS domain"/>
    <property type="match status" value="1"/>
</dbReference>
<dbReference type="CDD" id="cd05013">
    <property type="entry name" value="SIS_RpiR"/>
    <property type="match status" value="1"/>
</dbReference>
<dbReference type="GO" id="GO:0003677">
    <property type="term" value="F:DNA binding"/>
    <property type="evidence" value="ECO:0007669"/>
    <property type="project" value="InterPro"/>
</dbReference>
<evidence type="ECO:0000259" key="1">
    <source>
        <dbReference type="PROSITE" id="PS51464"/>
    </source>
</evidence>
<proteinExistence type="predicted"/>
<dbReference type="InterPro" id="IPR046348">
    <property type="entry name" value="SIS_dom_sf"/>
</dbReference>
<dbReference type="eggNOG" id="COG1737">
    <property type="taxonomic scope" value="Bacteria"/>
</dbReference>
<dbReference type="InterPro" id="IPR036388">
    <property type="entry name" value="WH-like_DNA-bd_sf"/>
</dbReference>
<sequence>MTTPEAPTNMQELRDLMLEIAHGRSQVRLGPKARKAMQEILEMDRDPALLSITSLSAKLKVNSSTISRLARSLGYPNFGALQQVLLSSSTPAPFYSDHARTALDSELPSHQLAHQLCRDNQDNIGYLMQHFDGASFDKAVALINETQRVSVYGIRQFHAMASFLVYGLRMIRSDVHLLGSSDLGVAEAIASLDPQDLLIVTSCAPYSRGVIEVAQVAREKGMPVLAITDGLESPLVELSNVALFAPHESSFISNSLTSFILLAECLINGCAAASPERSEQALAERDRMIQAFNIE</sequence>
<dbReference type="RefSeq" id="WP_076460762.1">
    <property type="nucleotide sequence ID" value="NZ_FTMN01000001.1"/>
</dbReference>
<dbReference type="Pfam" id="PF01380">
    <property type="entry name" value="SIS"/>
    <property type="match status" value="1"/>
</dbReference>
<dbReference type="SUPFAM" id="SSF46689">
    <property type="entry name" value="Homeodomain-like"/>
    <property type="match status" value="1"/>
</dbReference>
<evidence type="ECO:0000313" key="2">
    <source>
        <dbReference type="EMBL" id="SIP97118.1"/>
    </source>
</evidence>
<dbReference type="PROSITE" id="PS51464">
    <property type="entry name" value="SIS"/>
    <property type="match status" value="1"/>
</dbReference>
<organism evidence="2 3">
    <name type="scientific">Marinobacterium stanieri</name>
    <dbReference type="NCBI Taxonomy" id="49186"/>
    <lineage>
        <taxon>Bacteria</taxon>
        <taxon>Pseudomonadati</taxon>
        <taxon>Pseudomonadota</taxon>
        <taxon>Gammaproteobacteria</taxon>
        <taxon>Oceanospirillales</taxon>
        <taxon>Oceanospirillaceae</taxon>
        <taxon>Marinobacterium</taxon>
    </lineage>
</organism>
<dbReference type="InterPro" id="IPR009057">
    <property type="entry name" value="Homeodomain-like_sf"/>
</dbReference>
<dbReference type="InterPro" id="IPR035472">
    <property type="entry name" value="RpiR-like_SIS"/>
</dbReference>
<keyword evidence="3" id="KW-1185">Reference proteome</keyword>
<dbReference type="PANTHER" id="PTHR30514">
    <property type="entry name" value="GLUCOKINASE"/>
    <property type="match status" value="1"/>
</dbReference>
<dbReference type="AlphaFoldDB" id="A0A1N6NYA4"/>
<dbReference type="Proteomes" id="UP000186895">
    <property type="component" value="Unassembled WGS sequence"/>
</dbReference>
<gene>
    <name evidence="2" type="ORF">SAMN05421647_101645</name>
</gene>
<dbReference type="Gene3D" id="1.10.10.10">
    <property type="entry name" value="Winged helix-like DNA-binding domain superfamily/Winged helix DNA-binding domain"/>
    <property type="match status" value="1"/>
</dbReference>
<feature type="domain" description="SIS" evidence="1">
    <location>
        <begin position="139"/>
        <end position="272"/>
    </location>
</feature>